<reference evidence="2" key="1">
    <citation type="submission" date="2020-10" db="EMBL/GenBank/DDBJ databases">
        <title>Taxonomic study of unclassified bacteria belonging to the class Ktedonobacteria.</title>
        <authorList>
            <person name="Yabe S."/>
            <person name="Wang C.M."/>
            <person name="Zheng Y."/>
            <person name="Sakai Y."/>
            <person name="Cavaletti L."/>
            <person name="Monciardini P."/>
            <person name="Donadio S."/>
        </authorList>
    </citation>
    <scope>NUCLEOTIDE SEQUENCE</scope>
    <source>
        <strain evidence="2">SOSP1-1</strain>
    </source>
</reference>
<dbReference type="RefSeq" id="WP_220194004.1">
    <property type="nucleotide sequence ID" value="NZ_BNJF01000001.1"/>
</dbReference>
<organism evidence="2 3">
    <name type="scientific">Ktedonospora formicarum</name>
    <dbReference type="NCBI Taxonomy" id="2778364"/>
    <lineage>
        <taxon>Bacteria</taxon>
        <taxon>Bacillati</taxon>
        <taxon>Chloroflexota</taxon>
        <taxon>Ktedonobacteria</taxon>
        <taxon>Ktedonobacterales</taxon>
        <taxon>Ktedonobacteraceae</taxon>
        <taxon>Ktedonospora</taxon>
    </lineage>
</organism>
<keyword evidence="3" id="KW-1185">Reference proteome</keyword>
<name>A0A8J3HVP1_9CHLR</name>
<dbReference type="EMBL" id="BNJF01000001">
    <property type="protein sequence ID" value="GHO44624.1"/>
    <property type="molecule type" value="Genomic_DNA"/>
</dbReference>
<gene>
    <name evidence="2" type="ORF">KSX_27870</name>
</gene>
<keyword evidence="1" id="KW-1133">Transmembrane helix</keyword>
<feature type="transmembrane region" description="Helical" evidence="1">
    <location>
        <begin position="33"/>
        <end position="54"/>
    </location>
</feature>
<keyword evidence="1" id="KW-0472">Membrane</keyword>
<feature type="transmembrane region" description="Helical" evidence="1">
    <location>
        <begin position="98"/>
        <end position="119"/>
    </location>
</feature>
<comment type="caution">
    <text evidence="2">The sequence shown here is derived from an EMBL/GenBank/DDBJ whole genome shotgun (WGS) entry which is preliminary data.</text>
</comment>
<proteinExistence type="predicted"/>
<feature type="transmembrane region" description="Helical" evidence="1">
    <location>
        <begin position="75"/>
        <end position="92"/>
    </location>
</feature>
<dbReference type="Proteomes" id="UP000612362">
    <property type="component" value="Unassembled WGS sequence"/>
</dbReference>
<evidence type="ECO:0000256" key="1">
    <source>
        <dbReference type="SAM" id="Phobius"/>
    </source>
</evidence>
<keyword evidence="1" id="KW-0812">Transmembrane</keyword>
<dbReference type="AlphaFoldDB" id="A0A8J3HVP1"/>
<evidence type="ECO:0000313" key="3">
    <source>
        <dbReference type="Proteomes" id="UP000612362"/>
    </source>
</evidence>
<accession>A0A8J3HVP1</accession>
<evidence type="ECO:0000313" key="2">
    <source>
        <dbReference type="EMBL" id="GHO44624.1"/>
    </source>
</evidence>
<protein>
    <submittedName>
        <fullName evidence="2">Uncharacterized protein</fullName>
    </submittedName>
</protein>
<sequence>MTRRMKWLLLFLTALLGWGGLVLYTRYTPPQSFLAFAGFFMILGITLSSTLTPITYTIGSRLFPIRIYQATLRHAARQAALITLVIIFNLILRALHSWNIFTAIAIIAAAIIFEMLALARK</sequence>